<dbReference type="PANTHER" id="PTHR31719:SF94">
    <property type="entry name" value="PROTEIN ATAF2"/>
    <property type="match status" value="1"/>
</dbReference>
<evidence type="ECO:0000256" key="4">
    <source>
        <dbReference type="ARBA" id="ARBA00023242"/>
    </source>
</evidence>
<dbReference type="PROSITE" id="PS51005">
    <property type="entry name" value="NAC"/>
    <property type="match status" value="1"/>
</dbReference>
<evidence type="ECO:0000256" key="3">
    <source>
        <dbReference type="ARBA" id="ARBA00023163"/>
    </source>
</evidence>
<gene>
    <name evidence="7" type="ORF">GH714_000786</name>
</gene>
<dbReference type="InterPro" id="IPR003441">
    <property type="entry name" value="NAC-dom"/>
</dbReference>
<feature type="region of interest" description="Disordered" evidence="5">
    <location>
        <begin position="378"/>
        <end position="417"/>
    </location>
</feature>
<evidence type="ECO:0000256" key="2">
    <source>
        <dbReference type="ARBA" id="ARBA00023125"/>
    </source>
</evidence>
<comment type="caution">
    <text evidence="7">The sequence shown here is derived from an EMBL/GenBank/DDBJ whole genome shotgun (WGS) entry which is preliminary data.</text>
</comment>
<dbReference type="Proteomes" id="UP000467840">
    <property type="component" value="Chromosome 7"/>
</dbReference>
<dbReference type="EMBL" id="JAAGAX010000013">
    <property type="protein sequence ID" value="KAF2293320.1"/>
    <property type="molecule type" value="Genomic_DNA"/>
</dbReference>
<sequence>MEVTQPQSNASVTATRQPRTDPINDNNRKNFIDIDYFNSFPPGYRFRPLDGELVVHYLKNKIANQPLPPNKIMEVKLYEYNPEKLAEEYWQCGETEWYFFTPRDKRYPNGSRPKRDAGGGYWKATGGDKAVKYKGAVVGYRKALVFYMGKPPNGTKTNWIMHEYRVSDAPPRIKTSADDMRLDNVVLCKIYKRDAKDNLRSRLSNEEQSAELDDQTADVVRDVDKNSDPPAYTNALNDNKQIVSIPIQENPSAFYEDPPYVPINNHDHHQAMLEAANYQRAMFAAANYGSYRTYATGMTPPMPEPVQIYPPEDIQIHPTEDIQIHPTEDIQIQPTEDIVSKYLNENSYSTEFINKIIQVDIDHVKFNIRATEEPCHELFSPPISNNERRLSLSESSDADVDSENNPIGASGKRNENVSTSGLYLSEDNYIDHENSSATHDKQHQLLNQHHSRLSLKDSSATLAIQTDGDELHRAPQISNRSIVRI</sequence>
<keyword evidence="2" id="KW-0238">DNA-binding</keyword>
<dbReference type="Gene3D" id="2.170.150.80">
    <property type="entry name" value="NAC domain"/>
    <property type="match status" value="1"/>
</dbReference>
<dbReference type="PANTHER" id="PTHR31719">
    <property type="entry name" value="NAC TRANSCRIPTION FACTOR 56"/>
    <property type="match status" value="1"/>
</dbReference>
<feature type="domain" description="NAC" evidence="6">
    <location>
        <begin position="40"/>
        <end position="193"/>
    </location>
</feature>
<name>A0A6A6KWC2_HEVBR</name>
<keyword evidence="1" id="KW-0805">Transcription regulation</keyword>
<dbReference type="Pfam" id="PF02365">
    <property type="entry name" value="NAM"/>
    <property type="match status" value="1"/>
</dbReference>
<keyword evidence="8" id="KW-1185">Reference proteome</keyword>
<dbReference type="InterPro" id="IPR036093">
    <property type="entry name" value="NAC_dom_sf"/>
</dbReference>
<protein>
    <recommendedName>
        <fullName evidence="6">NAC domain-containing protein</fullName>
    </recommendedName>
</protein>
<evidence type="ECO:0000256" key="5">
    <source>
        <dbReference type="SAM" id="MobiDB-lite"/>
    </source>
</evidence>
<dbReference type="AlphaFoldDB" id="A0A6A6KWC2"/>
<organism evidence="7 8">
    <name type="scientific">Hevea brasiliensis</name>
    <name type="common">Para rubber tree</name>
    <name type="synonym">Siphonia brasiliensis</name>
    <dbReference type="NCBI Taxonomy" id="3981"/>
    <lineage>
        <taxon>Eukaryota</taxon>
        <taxon>Viridiplantae</taxon>
        <taxon>Streptophyta</taxon>
        <taxon>Embryophyta</taxon>
        <taxon>Tracheophyta</taxon>
        <taxon>Spermatophyta</taxon>
        <taxon>Magnoliopsida</taxon>
        <taxon>eudicotyledons</taxon>
        <taxon>Gunneridae</taxon>
        <taxon>Pentapetalae</taxon>
        <taxon>rosids</taxon>
        <taxon>fabids</taxon>
        <taxon>Malpighiales</taxon>
        <taxon>Euphorbiaceae</taxon>
        <taxon>Crotonoideae</taxon>
        <taxon>Micrandreae</taxon>
        <taxon>Hevea</taxon>
    </lineage>
</organism>
<reference evidence="7 8" key="1">
    <citation type="journal article" date="2020" name="Mol. Plant">
        <title>The Chromosome-Based Rubber Tree Genome Provides New Insights into Spurge Genome Evolution and Rubber Biosynthesis.</title>
        <authorList>
            <person name="Liu J."/>
            <person name="Shi C."/>
            <person name="Shi C.C."/>
            <person name="Li W."/>
            <person name="Zhang Q.J."/>
            <person name="Zhang Y."/>
            <person name="Li K."/>
            <person name="Lu H.F."/>
            <person name="Shi C."/>
            <person name="Zhu S.T."/>
            <person name="Xiao Z.Y."/>
            <person name="Nan H."/>
            <person name="Yue Y."/>
            <person name="Zhu X.G."/>
            <person name="Wu Y."/>
            <person name="Hong X.N."/>
            <person name="Fan G.Y."/>
            <person name="Tong Y."/>
            <person name="Zhang D."/>
            <person name="Mao C.L."/>
            <person name="Liu Y.L."/>
            <person name="Hao S.J."/>
            <person name="Liu W.Q."/>
            <person name="Lv M.Q."/>
            <person name="Zhang H.B."/>
            <person name="Liu Y."/>
            <person name="Hu-Tang G.R."/>
            <person name="Wang J.P."/>
            <person name="Wang J.H."/>
            <person name="Sun Y.H."/>
            <person name="Ni S.B."/>
            <person name="Chen W.B."/>
            <person name="Zhang X.C."/>
            <person name="Jiao Y.N."/>
            <person name="Eichler E.E."/>
            <person name="Li G.H."/>
            <person name="Liu X."/>
            <person name="Gao L.Z."/>
        </authorList>
    </citation>
    <scope>NUCLEOTIDE SEQUENCE [LARGE SCALE GENOMIC DNA]</scope>
    <source>
        <strain evidence="8">cv. GT1</strain>
        <tissue evidence="7">Leaf</tissue>
    </source>
</reference>
<dbReference type="GO" id="GO:0003677">
    <property type="term" value="F:DNA binding"/>
    <property type="evidence" value="ECO:0007669"/>
    <property type="project" value="UniProtKB-KW"/>
</dbReference>
<dbReference type="GO" id="GO:0006355">
    <property type="term" value="P:regulation of DNA-templated transcription"/>
    <property type="evidence" value="ECO:0007669"/>
    <property type="project" value="InterPro"/>
</dbReference>
<evidence type="ECO:0000313" key="8">
    <source>
        <dbReference type="Proteomes" id="UP000467840"/>
    </source>
</evidence>
<accession>A0A6A6KWC2</accession>
<evidence type="ECO:0000256" key="1">
    <source>
        <dbReference type="ARBA" id="ARBA00023015"/>
    </source>
</evidence>
<keyword evidence="4" id="KW-0539">Nucleus</keyword>
<evidence type="ECO:0000259" key="6">
    <source>
        <dbReference type="PROSITE" id="PS51005"/>
    </source>
</evidence>
<evidence type="ECO:0000313" key="7">
    <source>
        <dbReference type="EMBL" id="KAF2293320.1"/>
    </source>
</evidence>
<feature type="region of interest" description="Disordered" evidence="5">
    <location>
        <begin position="1"/>
        <end position="27"/>
    </location>
</feature>
<dbReference type="SUPFAM" id="SSF101941">
    <property type="entry name" value="NAC domain"/>
    <property type="match status" value="1"/>
</dbReference>
<feature type="compositionally biased region" description="Polar residues" evidence="5">
    <location>
        <begin position="1"/>
        <end position="17"/>
    </location>
</feature>
<proteinExistence type="predicted"/>
<keyword evidence="3" id="KW-0804">Transcription</keyword>